<dbReference type="GO" id="GO:0007015">
    <property type="term" value="P:actin filament organization"/>
    <property type="evidence" value="ECO:0007669"/>
    <property type="project" value="TreeGrafter"/>
</dbReference>
<evidence type="ECO:0000256" key="2">
    <source>
        <dbReference type="ARBA" id="ARBA00022840"/>
    </source>
</evidence>
<dbReference type="PANTHER" id="PTHR13140:SF781">
    <property type="entry name" value="MYOSIN-15"/>
    <property type="match status" value="1"/>
</dbReference>
<comment type="caution">
    <text evidence="4">Lacks conserved residue(s) required for the propagation of feature annotation.</text>
</comment>
<keyword evidence="4" id="KW-0505">Motor protein</keyword>
<dbReference type="GO" id="GO:0005524">
    <property type="term" value="F:ATP binding"/>
    <property type="evidence" value="ECO:0007669"/>
    <property type="project" value="UniProtKB-KW"/>
</dbReference>
<dbReference type="GO" id="GO:0000146">
    <property type="term" value="F:microfilament motor activity"/>
    <property type="evidence" value="ECO:0007669"/>
    <property type="project" value="TreeGrafter"/>
</dbReference>
<evidence type="ECO:0000259" key="5">
    <source>
        <dbReference type="PROSITE" id="PS51456"/>
    </source>
</evidence>
<dbReference type="GO" id="GO:0016459">
    <property type="term" value="C:myosin complex"/>
    <property type="evidence" value="ECO:0007669"/>
    <property type="project" value="UniProtKB-KW"/>
</dbReference>
<dbReference type="SUPFAM" id="SSF52540">
    <property type="entry name" value="P-loop containing nucleoside triphosphate hydrolases"/>
    <property type="match status" value="1"/>
</dbReference>
<evidence type="ECO:0000256" key="3">
    <source>
        <dbReference type="ARBA" id="ARBA00023203"/>
    </source>
</evidence>
<dbReference type="GO" id="GO:0051015">
    <property type="term" value="F:actin filament binding"/>
    <property type="evidence" value="ECO:0007669"/>
    <property type="project" value="TreeGrafter"/>
</dbReference>
<evidence type="ECO:0000256" key="4">
    <source>
        <dbReference type="PROSITE-ProRule" id="PRU00782"/>
    </source>
</evidence>
<protein>
    <recommendedName>
        <fullName evidence="5">Myosin motor domain-containing protein</fullName>
    </recommendedName>
</protein>
<dbReference type="EMBL" id="JAMSHJ010000006">
    <property type="protein sequence ID" value="KAI5398063.1"/>
    <property type="molecule type" value="Genomic_DNA"/>
</dbReference>
<sequence>MVCWHNDDDNMMVSRKNKEDTGMCRFLQWLCKTYVCMQQQARQDRQDTDVDLLLATLCTRSIPTREGNIIKALDCNAAVAGRDTLAKTVYARLFDWLVDKINRSVGQDINSQMQIGVLDIYHVNSLSSFCTKPDMNGVKLLQSRM</sequence>
<evidence type="ECO:0000313" key="6">
    <source>
        <dbReference type="EMBL" id="KAI5398063.1"/>
    </source>
</evidence>
<dbReference type="Proteomes" id="UP001058974">
    <property type="component" value="Chromosome 6"/>
</dbReference>
<comment type="similarity">
    <text evidence="4">Belongs to the TRAFAC class myosin-kinesin ATPase superfamily. Myosin family.</text>
</comment>
<keyword evidence="7" id="KW-1185">Reference proteome</keyword>
<keyword evidence="4" id="KW-0518">Myosin</keyword>
<dbReference type="PROSITE" id="PS51456">
    <property type="entry name" value="MYOSIN_MOTOR"/>
    <property type="match status" value="1"/>
</dbReference>
<accession>A0A9D5A846</accession>
<keyword evidence="3 4" id="KW-0009">Actin-binding</keyword>
<dbReference type="Gene3D" id="1.20.120.720">
    <property type="entry name" value="Myosin VI head, motor domain, U50 subdomain"/>
    <property type="match status" value="1"/>
</dbReference>
<proteinExistence type="inferred from homology"/>
<gene>
    <name evidence="6" type="ORF">KIW84_063749</name>
</gene>
<dbReference type="GO" id="GO:0016020">
    <property type="term" value="C:membrane"/>
    <property type="evidence" value="ECO:0007669"/>
    <property type="project" value="TreeGrafter"/>
</dbReference>
<dbReference type="Pfam" id="PF00063">
    <property type="entry name" value="Myosin_head"/>
    <property type="match status" value="1"/>
</dbReference>
<evidence type="ECO:0000256" key="1">
    <source>
        <dbReference type="ARBA" id="ARBA00022741"/>
    </source>
</evidence>
<dbReference type="Gramene" id="Psat06G0374900-T1">
    <property type="protein sequence ID" value="KAI5398063.1"/>
    <property type="gene ID" value="KIW84_063749"/>
</dbReference>
<reference evidence="6 7" key="1">
    <citation type="journal article" date="2022" name="Nat. Genet.">
        <title>Improved pea reference genome and pan-genome highlight genomic features and evolutionary characteristics.</title>
        <authorList>
            <person name="Yang T."/>
            <person name="Liu R."/>
            <person name="Luo Y."/>
            <person name="Hu S."/>
            <person name="Wang D."/>
            <person name="Wang C."/>
            <person name="Pandey M.K."/>
            <person name="Ge S."/>
            <person name="Xu Q."/>
            <person name="Li N."/>
            <person name="Li G."/>
            <person name="Huang Y."/>
            <person name="Saxena R.K."/>
            <person name="Ji Y."/>
            <person name="Li M."/>
            <person name="Yan X."/>
            <person name="He Y."/>
            <person name="Liu Y."/>
            <person name="Wang X."/>
            <person name="Xiang C."/>
            <person name="Varshney R.K."/>
            <person name="Ding H."/>
            <person name="Gao S."/>
            <person name="Zong X."/>
        </authorList>
    </citation>
    <scope>NUCLEOTIDE SEQUENCE [LARGE SCALE GENOMIC DNA]</scope>
    <source>
        <strain evidence="6 7">cv. Zhongwan 6</strain>
    </source>
</reference>
<comment type="caution">
    <text evidence="6">The sequence shown here is derived from an EMBL/GenBank/DDBJ whole genome shotgun (WGS) entry which is preliminary data.</text>
</comment>
<dbReference type="PANTHER" id="PTHR13140">
    <property type="entry name" value="MYOSIN"/>
    <property type="match status" value="1"/>
</dbReference>
<feature type="domain" description="Myosin motor" evidence="5">
    <location>
        <begin position="1"/>
        <end position="145"/>
    </location>
</feature>
<name>A0A9D5A846_PEA</name>
<evidence type="ECO:0000313" key="7">
    <source>
        <dbReference type="Proteomes" id="UP001058974"/>
    </source>
</evidence>
<organism evidence="6 7">
    <name type="scientific">Pisum sativum</name>
    <name type="common">Garden pea</name>
    <name type="synonym">Lathyrus oleraceus</name>
    <dbReference type="NCBI Taxonomy" id="3888"/>
    <lineage>
        <taxon>Eukaryota</taxon>
        <taxon>Viridiplantae</taxon>
        <taxon>Streptophyta</taxon>
        <taxon>Embryophyta</taxon>
        <taxon>Tracheophyta</taxon>
        <taxon>Spermatophyta</taxon>
        <taxon>Magnoliopsida</taxon>
        <taxon>eudicotyledons</taxon>
        <taxon>Gunneridae</taxon>
        <taxon>Pentapetalae</taxon>
        <taxon>rosids</taxon>
        <taxon>fabids</taxon>
        <taxon>Fabales</taxon>
        <taxon>Fabaceae</taxon>
        <taxon>Papilionoideae</taxon>
        <taxon>50 kb inversion clade</taxon>
        <taxon>NPAAA clade</taxon>
        <taxon>Hologalegina</taxon>
        <taxon>IRL clade</taxon>
        <taxon>Fabeae</taxon>
        <taxon>Lathyrus</taxon>
    </lineage>
</organism>
<keyword evidence="2" id="KW-0067">ATP-binding</keyword>
<dbReference type="InterPro" id="IPR027417">
    <property type="entry name" value="P-loop_NTPase"/>
</dbReference>
<dbReference type="InterPro" id="IPR001609">
    <property type="entry name" value="Myosin_head_motor_dom-like"/>
</dbReference>
<keyword evidence="1" id="KW-0547">Nucleotide-binding</keyword>
<dbReference type="AlphaFoldDB" id="A0A9D5A846"/>
<dbReference type="GO" id="GO:0005737">
    <property type="term" value="C:cytoplasm"/>
    <property type="evidence" value="ECO:0007669"/>
    <property type="project" value="TreeGrafter"/>
</dbReference>